<dbReference type="EMBL" id="WKJQ01000001">
    <property type="protein sequence ID" value="MRW97153.1"/>
    <property type="molecule type" value="Genomic_DNA"/>
</dbReference>
<evidence type="ECO:0000256" key="2">
    <source>
        <dbReference type="ARBA" id="ARBA00022448"/>
    </source>
</evidence>
<dbReference type="Gene3D" id="3.30.70.3220">
    <property type="match status" value="1"/>
</dbReference>
<dbReference type="InterPro" id="IPR048634">
    <property type="entry name" value="SecD_SecF_C"/>
</dbReference>
<keyword evidence="7 9" id="KW-0811">Translocation</keyword>
<feature type="transmembrane region" description="Helical" evidence="9">
    <location>
        <begin position="392"/>
        <end position="416"/>
    </location>
</feature>
<protein>
    <recommendedName>
        <fullName evidence="9">Protein-export membrane protein SecD</fullName>
    </recommendedName>
</protein>
<dbReference type="InterPro" id="IPR024912">
    <property type="entry name" value="SecD_arc"/>
</dbReference>
<feature type="transmembrane region" description="Helical" evidence="9">
    <location>
        <begin position="489"/>
        <end position="507"/>
    </location>
</feature>
<evidence type="ECO:0000256" key="7">
    <source>
        <dbReference type="ARBA" id="ARBA00023010"/>
    </source>
</evidence>
<dbReference type="Pfam" id="PF02355">
    <property type="entry name" value="SecD_SecF_C"/>
    <property type="match status" value="1"/>
</dbReference>
<dbReference type="Proteomes" id="UP000443423">
    <property type="component" value="Unassembled WGS sequence"/>
</dbReference>
<dbReference type="PANTHER" id="PTHR30081">
    <property type="entry name" value="PROTEIN-EXPORT MEMBRANE PROTEIN SEC"/>
    <property type="match status" value="1"/>
</dbReference>
<keyword evidence="6 9" id="KW-1133">Transmembrane helix</keyword>
<gene>
    <name evidence="9" type="primary">secD</name>
    <name evidence="11" type="ORF">GJR99_11295</name>
</gene>
<evidence type="ECO:0000256" key="6">
    <source>
        <dbReference type="ARBA" id="ARBA00022989"/>
    </source>
</evidence>
<dbReference type="GO" id="GO:0005886">
    <property type="term" value="C:plasma membrane"/>
    <property type="evidence" value="ECO:0007669"/>
    <property type="project" value="UniProtKB-SubCell"/>
</dbReference>
<evidence type="ECO:0000256" key="3">
    <source>
        <dbReference type="ARBA" id="ARBA00022475"/>
    </source>
</evidence>
<comment type="subunit">
    <text evidence="9">Part of the protein translocation apparatus. Forms a complex with SecF.</text>
</comment>
<reference evidence="11 12" key="1">
    <citation type="submission" date="2019-11" db="EMBL/GenBank/DDBJ databases">
        <title>Whole genome sequence of Haloferax sp. MBLA0078.</title>
        <authorList>
            <person name="Seo M.-J."/>
            <person name="Cho E.-S."/>
        </authorList>
    </citation>
    <scope>NUCLEOTIDE SEQUENCE [LARGE SCALE GENOMIC DNA]</scope>
    <source>
        <strain evidence="11 12">MBLA0078</strain>
    </source>
</reference>
<keyword evidence="3 9" id="KW-1003">Cell membrane</keyword>
<keyword evidence="12" id="KW-1185">Reference proteome</keyword>
<keyword evidence="8 9" id="KW-0472">Membrane</keyword>
<comment type="caution">
    <text evidence="11">The sequence shown here is derived from an EMBL/GenBank/DDBJ whole genome shotgun (WGS) entry which is preliminary data.</text>
</comment>
<organism evidence="11 12">
    <name type="scientific">Haloferax marinum</name>
    <dbReference type="NCBI Taxonomy" id="2666143"/>
    <lineage>
        <taxon>Archaea</taxon>
        <taxon>Methanobacteriati</taxon>
        <taxon>Methanobacteriota</taxon>
        <taxon>Stenosarchaea group</taxon>
        <taxon>Halobacteria</taxon>
        <taxon>Halobacteriales</taxon>
        <taxon>Haloferacaceae</taxon>
        <taxon>Haloferax</taxon>
    </lineage>
</organism>
<dbReference type="AlphaFoldDB" id="A0A6A8GA53"/>
<dbReference type="PANTHER" id="PTHR30081:SF1">
    <property type="entry name" value="PROTEIN TRANSLOCASE SUBUNIT SECD"/>
    <property type="match status" value="1"/>
</dbReference>
<evidence type="ECO:0000313" key="11">
    <source>
        <dbReference type="EMBL" id="MRW97153.1"/>
    </source>
</evidence>
<keyword evidence="5 9" id="KW-0653">Protein transport</keyword>
<evidence type="ECO:0000259" key="10">
    <source>
        <dbReference type="Pfam" id="PF02355"/>
    </source>
</evidence>
<sequence length="523" mass="55291">MSSIRDNWRVILLVVAILVSTFALFSPTVGSQPAIGEDDSLTNLKYGLQLDGGTRIRAPLIGVTAEEVEFEGDTERVVEQQVAAQLPDADAADVIARQGAESNTVEVTVENVSTDQLGQALDAAGYAHGTVRDGVTETTRQETVRVLESKINEAGLSGGTVQQVTTATGEHFILVEVPNRDRQDVIDLVGERGTVQIDIYYPTTQNGSRVYETREAVLTQADFTSIGTAQEPQTGGGAFVPVSVRDEPAADFQQAVVETGLAQPGGSRCTYMDEDGRNTTDGCLLLVVNGEVVNAFGMSPGLADGMRAGEWSEAPSFQLQTRNTSEAQEIAINLRAGALPAKLDLSGEDGGTSSYISPSQGESFKTDSLLTGIVAVLAVAGVVFLRYGKPEVALPMIVTGLSEVYVLLGFAALIGYPLDLSVIAGFIAVIGTGVDDLIIIADEVMGEGSVKSRKVFQSRFRRAFWVIGAAAATTIIAMSPLAVLSLGDLQGFAIFTILGVIIGVLVTRPAYGDILRILLTDDR</sequence>
<feature type="domain" description="Protein export membrane protein SecD/SecF C-terminal" evidence="10">
    <location>
        <begin position="354"/>
        <end position="506"/>
    </location>
</feature>
<dbReference type="OrthoDB" id="146638at2157"/>
<feature type="transmembrane region" description="Helical" evidence="9">
    <location>
        <begin position="463"/>
        <end position="483"/>
    </location>
</feature>
<evidence type="ECO:0000256" key="9">
    <source>
        <dbReference type="HAMAP-Rule" id="MF_01463"/>
    </source>
</evidence>
<keyword evidence="4 9" id="KW-0812">Transmembrane</keyword>
<comment type="subcellular location">
    <subcellularLocation>
        <location evidence="1 9">Cell membrane</location>
        <topology evidence="1 9">Multi-pass membrane protein</topology>
    </subcellularLocation>
</comment>
<dbReference type="GO" id="GO:0006605">
    <property type="term" value="P:protein targeting"/>
    <property type="evidence" value="ECO:0007669"/>
    <property type="project" value="UniProtKB-UniRule"/>
</dbReference>
<evidence type="ECO:0000256" key="1">
    <source>
        <dbReference type="ARBA" id="ARBA00004651"/>
    </source>
</evidence>
<accession>A0A6A8GA53</accession>
<dbReference type="Gene3D" id="1.20.1640.10">
    <property type="entry name" value="Multidrug efflux transporter AcrB transmembrane domain"/>
    <property type="match status" value="1"/>
</dbReference>
<feature type="transmembrane region" description="Helical" evidence="9">
    <location>
        <begin position="422"/>
        <end position="442"/>
    </location>
</feature>
<evidence type="ECO:0000256" key="4">
    <source>
        <dbReference type="ARBA" id="ARBA00022692"/>
    </source>
</evidence>
<comment type="caution">
    <text evidence="9">Lacks conserved residue(s) required for the propagation of feature annotation.</text>
</comment>
<proteinExistence type="inferred from homology"/>
<feature type="transmembrane region" description="Helical" evidence="9">
    <location>
        <begin position="368"/>
        <end position="385"/>
    </location>
</feature>
<evidence type="ECO:0000256" key="8">
    <source>
        <dbReference type="ARBA" id="ARBA00023136"/>
    </source>
</evidence>
<keyword evidence="2 9" id="KW-0813">Transport</keyword>
<dbReference type="NCBIfam" id="NF006215">
    <property type="entry name" value="PRK08343.1-1"/>
    <property type="match status" value="1"/>
</dbReference>
<dbReference type="InterPro" id="IPR022813">
    <property type="entry name" value="SecD/SecF_arch_bac"/>
</dbReference>
<dbReference type="GO" id="GO:0065002">
    <property type="term" value="P:intracellular protein transmembrane transport"/>
    <property type="evidence" value="ECO:0007669"/>
    <property type="project" value="UniProtKB-UniRule"/>
</dbReference>
<dbReference type="HAMAP" id="MF_01463_A">
    <property type="entry name" value="SecD_A"/>
    <property type="match status" value="1"/>
</dbReference>
<name>A0A6A8GA53_9EURY</name>
<evidence type="ECO:0000313" key="12">
    <source>
        <dbReference type="Proteomes" id="UP000443423"/>
    </source>
</evidence>
<dbReference type="SUPFAM" id="SSF82866">
    <property type="entry name" value="Multidrug efflux transporter AcrB transmembrane domain"/>
    <property type="match status" value="1"/>
</dbReference>
<dbReference type="RefSeq" id="WP_151112212.1">
    <property type="nucleotide sequence ID" value="NZ_WKJQ01000001.1"/>
</dbReference>
<evidence type="ECO:0000256" key="5">
    <source>
        <dbReference type="ARBA" id="ARBA00022927"/>
    </source>
</evidence>
<comment type="similarity">
    <text evidence="9">Belongs to the SecD/SecF family. SecD subfamily.</text>
</comment>
<comment type="function">
    <text evidence="9">Involved in protein export.</text>
</comment>